<keyword evidence="1" id="KW-1133">Transmembrane helix</keyword>
<dbReference type="RefSeq" id="WP_168485977.1">
    <property type="nucleotide sequence ID" value="NZ_JAAZSQ010000006.1"/>
</dbReference>
<dbReference type="EMBL" id="JAAZSQ010000006">
    <property type="protein sequence ID" value="NKX54640.1"/>
    <property type="molecule type" value="Genomic_DNA"/>
</dbReference>
<dbReference type="AlphaFoldDB" id="A0A7X6K4H2"/>
<proteinExistence type="predicted"/>
<organism evidence="2 3">
    <name type="scientific">Arthrobacter mobilis</name>
    <dbReference type="NCBI Taxonomy" id="2724944"/>
    <lineage>
        <taxon>Bacteria</taxon>
        <taxon>Bacillati</taxon>
        <taxon>Actinomycetota</taxon>
        <taxon>Actinomycetes</taxon>
        <taxon>Micrococcales</taxon>
        <taxon>Micrococcaceae</taxon>
        <taxon>Arthrobacter</taxon>
    </lineage>
</organism>
<accession>A0A7X6K4H2</accession>
<keyword evidence="3" id="KW-1185">Reference proteome</keyword>
<comment type="caution">
    <text evidence="2">The sequence shown here is derived from an EMBL/GenBank/DDBJ whole genome shotgun (WGS) entry which is preliminary data.</text>
</comment>
<dbReference type="Proteomes" id="UP000544090">
    <property type="component" value="Unassembled WGS sequence"/>
</dbReference>
<keyword evidence="1" id="KW-0472">Membrane</keyword>
<feature type="transmembrane region" description="Helical" evidence="1">
    <location>
        <begin position="23"/>
        <end position="46"/>
    </location>
</feature>
<feature type="transmembrane region" description="Helical" evidence="1">
    <location>
        <begin position="52"/>
        <end position="74"/>
    </location>
</feature>
<evidence type="ECO:0000256" key="1">
    <source>
        <dbReference type="SAM" id="Phobius"/>
    </source>
</evidence>
<sequence length="82" mass="8899">MAVSNEDHRPEGFGFRTGVRSEAVAIGFAVLVLAMGSLFVVLGIVLAVGEGLWGWVLTLAVFELLFIAAFAAMLHMARQRHR</sequence>
<keyword evidence="1" id="KW-0812">Transmembrane</keyword>
<name>A0A7X6K4H2_9MICC</name>
<reference evidence="2 3" key="1">
    <citation type="submission" date="2020-04" db="EMBL/GenBank/DDBJ databases">
        <title>Arthrobacter sp. nov.</title>
        <authorList>
            <person name="Liu S."/>
        </authorList>
    </citation>
    <scope>NUCLEOTIDE SEQUENCE [LARGE SCALE GENOMIC DNA]</scope>
    <source>
        <strain evidence="2 3">E918</strain>
    </source>
</reference>
<evidence type="ECO:0000313" key="2">
    <source>
        <dbReference type="EMBL" id="NKX54640.1"/>
    </source>
</evidence>
<gene>
    <name evidence="2" type="ORF">HGG74_08820</name>
</gene>
<evidence type="ECO:0000313" key="3">
    <source>
        <dbReference type="Proteomes" id="UP000544090"/>
    </source>
</evidence>
<protein>
    <submittedName>
        <fullName evidence="2">Uncharacterized protein</fullName>
    </submittedName>
</protein>